<organism evidence="2 3">
    <name type="scientific">Mucilaginibacter calamicampi</name>
    <dbReference type="NCBI Taxonomy" id="1302352"/>
    <lineage>
        <taxon>Bacteria</taxon>
        <taxon>Pseudomonadati</taxon>
        <taxon>Bacteroidota</taxon>
        <taxon>Sphingobacteriia</taxon>
        <taxon>Sphingobacteriales</taxon>
        <taxon>Sphingobacteriaceae</taxon>
        <taxon>Mucilaginibacter</taxon>
    </lineage>
</organism>
<dbReference type="EMBL" id="JBHTHU010000019">
    <property type="protein sequence ID" value="MFD0751290.1"/>
    <property type="molecule type" value="Genomic_DNA"/>
</dbReference>
<dbReference type="GO" id="GO:0004519">
    <property type="term" value="F:endonuclease activity"/>
    <property type="evidence" value="ECO:0007669"/>
    <property type="project" value="UniProtKB-KW"/>
</dbReference>
<dbReference type="InterPro" id="IPR003615">
    <property type="entry name" value="HNH_nuc"/>
</dbReference>
<accession>A0ABW2YZS9</accession>
<proteinExistence type="predicted"/>
<feature type="domain" description="HNH nuclease" evidence="1">
    <location>
        <begin position="228"/>
        <end position="275"/>
    </location>
</feature>
<comment type="caution">
    <text evidence="2">The sequence shown here is derived from an EMBL/GenBank/DDBJ whole genome shotgun (WGS) entry which is preliminary data.</text>
</comment>
<evidence type="ECO:0000313" key="2">
    <source>
        <dbReference type="EMBL" id="MFD0751290.1"/>
    </source>
</evidence>
<reference evidence="3" key="1">
    <citation type="journal article" date="2019" name="Int. J. Syst. Evol. Microbiol.">
        <title>The Global Catalogue of Microorganisms (GCM) 10K type strain sequencing project: providing services to taxonomists for standard genome sequencing and annotation.</title>
        <authorList>
            <consortium name="The Broad Institute Genomics Platform"/>
            <consortium name="The Broad Institute Genome Sequencing Center for Infectious Disease"/>
            <person name="Wu L."/>
            <person name="Ma J."/>
        </authorList>
    </citation>
    <scope>NUCLEOTIDE SEQUENCE [LARGE SCALE GENOMIC DNA]</scope>
    <source>
        <strain evidence="3">CCUG 63418</strain>
    </source>
</reference>
<evidence type="ECO:0000259" key="1">
    <source>
        <dbReference type="Pfam" id="PF13395"/>
    </source>
</evidence>
<dbReference type="Gene3D" id="1.10.30.50">
    <property type="match status" value="1"/>
</dbReference>
<keyword evidence="3" id="KW-1185">Reference proteome</keyword>
<keyword evidence="2" id="KW-0540">Nuclease</keyword>
<gene>
    <name evidence="2" type="ORF">ACFQZS_14160</name>
</gene>
<dbReference type="Pfam" id="PF13395">
    <property type="entry name" value="HNH_4"/>
    <property type="match status" value="1"/>
</dbReference>
<name>A0ABW2YZS9_9SPHI</name>
<keyword evidence="2" id="KW-0255">Endonuclease</keyword>
<protein>
    <submittedName>
        <fullName evidence="2">HNH endonuclease domain-containing protein</fullName>
    </submittedName>
</protein>
<sequence>MELPYQPDLPVNLLAACFNKTSATYKFYWFLAILSKVESGVVTINKKDLFIEMIAHSWFTVNYFHVSFGKQDKLQHAIETIKGIEGLTIDLNRDKIITQLSQSNSRETGRQLNYFNSEVPHRFLSPWFKAEDMSLAYKQSQSFTNNCPYALYKEHIEINPSWVSYLQSNSRILKDFCYWNLSTYLQTKNPNVPDIPNKLIKLPVRKALNSQRKHYWDIVIGELGKVDCIYTNKALQVGNYAVEHFVPYAFVSHDLIWNLIPADRSFNSTKSDRLPLLNTHFDRFFTLQQTAVEIIQHKLPNNKFLEEYLSIFPNLNPIYFNRDKFFEHIQPLVTIASNNGFQYLHI</sequence>
<evidence type="ECO:0000313" key="3">
    <source>
        <dbReference type="Proteomes" id="UP001596958"/>
    </source>
</evidence>
<dbReference type="Proteomes" id="UP001596958">
    <property type="component" value="Unassembled WGS sequence"/>
</dbReference>
<keyword evidence="2" id="KW-0378">Hydrolase</keyword>
<dbReference type="RefSeq" id="WP_377101314.1">
    <property type="nucleotide sequence ID" value="NZ_JBHTHU010000019.1"/>
</dbReference>